<evidence type="ECO:0000313" key="2">
    <source>
        <dbReference type="Proteomes" id="UP000011115"/>
    </source>
</evidence>
<sequence>MDSIIEDRVVRRDGCMDGYVPHGSRTERQRVVVVEIRLGCKEYPYSIPLACVTSPDLCEIFFSSCPRLLVEFCEVSAELRKPGQGFAWGHQWFSSAGQVQGVGSGRDIIVRSKIVDRYLNDKLMGKGSPKEYTYVKAIENFSKKVVNYPRNLRKTVLGLGEKERAVGHGDGGILQTLDQFHRSASGKAGNEIKNPVHLLGAQVLEWVPARPDGLDRDKLVLEPRLPVSPYKSKM</sequence>
<evidence type="ECO:0000313" key="1">
    <source>
        <dbReference type="EnsemblPlants" id="PGSC0003DMT400084890"/>
    </source>
</evidence>
<name>M1D8A4_SOLTU</name>
<proteinExistence type="predicted"/>
<dbReference type="HOGENOM" id="CLU_1186729_0_0_1"/>
<reference evidence="1" key="2">
    <citation type="submission" date="2015-06" db="UniProtKB">
        <authorList>
            <consortium name="EnsemblPlants"/>
        </authorList>
    </citation>
    <scope>IDENTIFICATION</scope>
    <source>
        <strain evidence="1">DM1-3 516 R44</strain>
    </source>
</reference>
<dbReference type="AlphaFoldDB" id="M1D8A4"/>
<keyword evidence="2" id="KW-1185">Reference proteome</keyword>
<dbReference type="PaxDb" id="4113-PGSC0003DMT400084890"/>
<reference evidence="2" key="1">
    <citation type="journal article" date="2011" name="Nature">
        <title>Genome sequence and analysis of the tuber crop potato.</title>
        <authorList>
            <consortium name="The Potato Genome Sequencing Consortium"/>
        </authorList>
    </citation>
    <scope>NUCLEOTIDE SEQUENCE [LARGE SCALE GENOMIC DNA]</scope>
    <source>
        <strain evidence="2">cv. DM1-3 516 R44</strain>
    </source>
</reference>
<dbReference type="EnsemblPlants" id="PGSC0003DMT400084890">
    <property type="protein sequence ID" value="PGSC0003DMT400084890"/>
    <property type="gene ID" value="PGSC0003DMG400034461"/>
</dbReference>
<protein>
    <submittedName>
        <fullName evidence="1">Late blight resistance protein</fullName>
    </submittedName>
</protein>
<dbReference type="Gramene" id="PGSC0003DMT400084890">
    <property type="protein sequence ID" value="PGSC0003DMT400084890"/>
    <property type="gene ID" value="PGSC0003DMG400034461"/>
</dbReference>
<accession>M1D8A4</accession>
<dbReference type="InParanoid" id="M1D8A4"/>
<dbReference type="Proteomes" id="UP000011115">
    <property type="component" value="Unassembled WGS sequence"/>
</dbReference>
<organism evidence="1 2">
    <name type="scientific">Solanum tuberosum</name>
    <name type="common">Potato</name>
    <dbReference type="NCBI Taxonomy" id="4113"/>
    <lineage>
        <taxon>Eukaryota</taxon>
        <taxon>Viridiplantae</taxon>
        <taxon>Streptophyta</taxon>
        <taxon>Embryophyta</taxon>
        <taxon>Tracheophyta</taxon>
        <taxon>Spermatophyta</taxon>
        <taxon>Magnoliopsida</taxon>
        <taxon>eudicotyledons</taxon>
        <taxon>Gunneridae</taxon>
        <taxon>Pentapetalae</taxon>
        <taxon>asterids</taxon>
        <taxon>lamiids</taxon>
        <taxon>Solanales</taxon>
        <taxon>Solanaceae</taxon>
        <taxon>Solanoideae</taxon>
        <taxon>Solaneae</taxon>
        <taxon>Solanum</taxon>
    </lineage>
</organism>